<evidence type="ECO:0000256" key="1">
    <source>
        <dbReference type="ARBA" id="ARBA00022679"/>
    </source>
</evidence>
<name>A0A376D7N7_9GAMM</name>
<dbReference type="PROSITE" id="PS51186">
    <property type="entry name" value="GNAT"/>
    <property type="match status" value="1"/>
</dbReference>
<sequence length="146" mass="16073">MTIVALDETMMRLWVGLRAQLAPQTPLSQHWLDGCALLDAAPFMGFLALGPQGEGLGFIELALQPDSLHRHAPVSLRLGCLFVRPERRQQGVATELVAVACAWGRQHGCAEMVSAVPLADQGQQQMHRALGFTQGERWVDYRLSLD</sequence>
<evidence type="ECO:0000259" key="3">
    <source>
        <dbReference type="PROSITE" id="PS51186"/>
    </source>
</evidence>
<keyword evidence="2" id="KW-0012">Acyltransferase</keyword>
<protein>
    <submittedName>
        <fullName evidence="5">Acetyltransferase (GNAT) family</fullName>
    </submittedName>
    <submittedName>
        <fullName evidence="4">Aminoglycoside adenylyltransferase</fullName>
    </submittedName>
</protein>
<dbReference type="EMBL" id="CP016043">
    <property type="protein sequence ID" value="AOV95894.1"/>
    <property type="molecule type" value="Genomic_DNA"/>
</dbReference>
<evidence type="ECO:0000256" key="2">
    <source>
        <dbReference type="ARBA" id="ARBA00023315"/>
    </source>
</evidence>
<evidence type="ECO:0000313" key="4">
    <source>
        <dbReference type="EMBL" id="AOV95894.1"/>
    </source>
</evidence>
<organism evidence="5 7">
    <name type="scientific">Edwardsiella hoshinae</name>
    <dbReference type="NCBI Taxonomy" id="93378"/>
    <lineage>
        <taxon>Bacteria</taxon>
        <taxon>Pseudomonadati</taxon>
        <taxon>Pseudomonadota</taxon>
        <taxon>Gammaproteobacteria</taxon>
        <taxon>Enterobacterales</taxon>
        <taxon>Hafniaceae</taxon>
        <taxon>Edwardsiella</taxon>
    </lineage>
</organism>
<feature type="domain" description="N-acetyltransferase" evidence="3">
    <location>
        <begin position="1"/>
        <end position="146"/>
    </location>
</feature>
<dbReference type="Gene3D" id="3.40.630.30">
    <property type="match status" value="1"/>
</dbReference>
<dbReference type="InterPro" id="IPR000182">
    <property type="entry name" value="GNAT_dom"/>
</dbReference>
<keyword evidence="6" id="KW-1185">Reference proteome</keyword>
<reference evidence="4 6" key="1">
    <citation type="submission" date="2016-06" db="EMBL/GenBank/DDBJ databases">
        <title>Complete genome sequence of Edwardsiella hoshinae ATCC 35051.</title>
        <authorList>
            <person name="Reichley S.R."/>
            <person name="Waldbieser G.C."/>
            <person name="Lawrence M.L."/>
            <person name="Griffin M.J."/>
        </authorList>
    </citation>
    <scope>NUCLEOTIDE SEQUENCE [LARGE SCALE GENOMIC DNA]</scope>
    <source>
        <strain evidence="4 6">ATCC 35051</strain>
    </source>
</reference>
<dbReference type="OrthoDB" id="118633at2"/>
<gene>
    <name evidence="4" type="ORF">A9798_02280</name>
    <name evidence="5" type="ORF">NCTC12121_00457</name>
</gene>
<dbReference type="KEGG" id="eho:A9798_02280"/>
<keyword evidence="1 5" id="KW-0808">Transferase</keyword>
<dbReference type="PANTHER" id="PTHR43877">
    <property type="entry name" value="AMINOALKYLPHOSPHONATE N-ACETYLTRANSFERASE-RELATED-RELATED"/>
    <property type="match status" value="1"/>
</dbReference>
<dbReference type="STRING" id="93378.A9798_02280"/>
<dbReference type="RefSeq" id="WP_024524413.1">
    <property type="nucleotide sequence ID" value="NZ_CP016043.1"/>
</dbReference>
<dbReference type="SUPFAM" id="SSF55729">
    <property type="entry name" value="Acyl-CoA N-acyltransferases (Nat)"/>
    <property type="match status" value="1"/>
</dbReference>
<dbReference type="CDD" id="cd04301">
    <property type="entry name" value="NAT_SF"/>
    <property type="match status" value="1"/>
</dbReference>
<dbReference type="InterPro" id="IPR050832">
    <property type="entry name" value="Bact_Acetyltransf"/>
</dbReference>
<dbReference type="EMBL" id="UFXZ01000001">
    <property type="protein sequence ID" value="STC84094.1"/>
    <property type="molecule type" value="Genomic_DNA"/>
</dbReference>
<dbReference type="Proteomes" id="UP000175893">
    <property type="component" value="Chromosome"/>
</dbReference>
<keyword evidence="4" id="KW-0548">Nucleotidyltransferase</keyword>
<dbReference type="InterPro" id="IPR016181">
    <property type="entry name" value="Acyl_CoA_acyltransferase"/>
</dbReference>
<evidence type="ECO:0000313" key="7">
    <source>
        <dbReference type="Proteomes" id="UP000255248"/>
    </source>
</evidence>
<dbReference type="GO" id="GO:0016779">
    <property type="term" value="F:nucleotidyltransferase activity"/>
    <property type="evidence" value="ECO:0007669"/>
    <property type="project" value="UniProtKB-KW"/>
</dbReference>
<dbReference type="AlphaFoldDB" id="A0A376D7N7"/>
<evidence type="ECO:0000313" key="5">
    <source>
        <dbReference type="EMBL" id="STC84094.1"/>
    </source>
</evidence>
<dbReference type="Pfam" id="PF00583">
    <property type="entry name" value="Acetyltransf_1"/>
    <property type="match status" value="1"/>
</dbReference>
<proteinExistence type="predicted"/>
<dbReference type="GO" id="GO:0016747">
    <property type="term" value="F:acyltransferase activity, transferring groups other than amino-acyl groups"/>
    <property type="evidence" value="ECO:0007669"/>
    <property type="project" value="InterPro"/>
</dbReference>
<evidence type="ECO:0000313" key="6">
    <source>
        <dbReference type="Proteomes" id="UP000175893"/>
    </source>
</evidence>
<dbReference type="Proteomes" id="UP000255248">
    <property type="component" value="Unassembled WGS sequence"/>
</dbReference>
<reference evidence="5 7" key="2">
    <citation type="submission" date="2018-06" db="EMBL/GenBank/DDBJ databases">
        <authorList>
            <consortium name="Pathogen Informatics"/>
            <person name="Doyle S."/>
        </authorList>
    </citation>
    <scope>NUCLEOTIDE SEQUENCE [LARGE SCALE GENOMIC DNA]</scope>
    <source>
        <strain evidence="5 7">NCTC12121</strain>
    </source>
</reference>
<accession>A0A376D7N7</accession>